<dbReference type="GO" id="GO:0008324">
    <property type="term" value="F:monoatomic cation transmembrane transporter activity"/>
    <property type="evidence" value="ECO:0007669"/>
    <property type="project" value="InterPro"/>
</dbReference>
<dbReference type="RefSeq" id="WP_080620921.1">
    <property type="nucleotide sequence ID" value="NZ_CAUQGX010000063.1"/>
</dbReference>
<keyword evidence="5 7" id="KW-1133">Transmembrane helix</keyword>
<gene>
    <name evidence="8" type="ORF">A6J80_06720</name>
</gene>
<keyword evidence="4 7" id="KW-0812">Transmembrane</keyword>
<dbReference type="eggNOG" id="COG1863">
    <property type="taxonomic scope" value="Bacteria"/>
</dbReference>
<evidence type="ECO:0000313" key="9">
    <source>
        <dbReference type="Proteomes" id="UP000191257"/>
    </source>
</evidence>
<proteinExistence type="inferred from homology"/>
<protein>
    <submittedName>
        <fullName evidence="8">Na+/H+ antiporter subunit E</fullName>
    </submittedName>
</protein>
<dbReference type="PIRSF" id="PIRSF019239">
    <property type="entry name" value="MrpE"/>
    <property type="match status" value="1"/>
</dbReference>
<evidence type="ECO:0000256" key="1">
    <source>
        <dbReference type="ARBA" id="ARBA00004651"/>
    </source>
</evidence>
<comment type="similarity">
    <text evidence="2">Belongs to the CPA3 antiporters (TC 2.A.63) subunit E family.</text>
</comment>
<reference evidence="8" key="1">
    <citation type="submission" date="2017-12" db="EMBL/GenBank/DDBJ databases">
        <title>FDA dAtabase for Regulatory Grade micrObial Sequences (FDA-ARGOS): Supporting development and validation of Infectious Disease Dx tests.</title>
        <authorList>
            <person name="Campos J."/>
            <person name="Goldberg B."/>
            <person name="Tallon L."/>
            <person name="Sadzewicz L."/>
            <person name="Sengamalay N."/>
            <person name="Ott S."/>
            <person name="Godinez A."/>
            <person name="Nagaraj S."/>
            <person name="Vyas G."/>
            <person name="Aluvathingal J."/>
            <person name="Nadendla S."/>
            <person name="Geyer C."/>
            <person name="Nandy P."/>
            <person name="Hobson J."/>
            <person name="Sichtig H."/>
        </authorList>
    </citation>
    <scope>NUCLEOTIDE SEQUENCE</scope>
    <source>
        <strain evidence="8">FDAARGOS_252</strain>
    </source>
</reference>
<dbReference type="InterPro" id="IPR002758">
    <property type="entry name" value="Cation_antiport_E"/>
</dbReference>
<dbReference type="Proteomes" id="UP000191257">
    <property type="component" value="Chromosome"/>
</dbReference>
<evidence type="ECO:0000256" key="3">
    <source>
        <dbReference type="ARBA" id="ARBA00022475"/>
    </source>
</evidence>
<dbReference type="KEGG" id="pye:A6J80_06720"/>
<evidence type="ECO:0000313" key="8">
    <source>
        <dbReference type="EMBL" id="ARC36112.1"/>
    </source>
</evidence>
<feature type="transmembrane region" description="Helical" evidence="7">
    <location>
        <begin position="30"/>
        <end position="49"/>
    </location>
</feature>
<keyword evidence="9" id="KW-1185">Reference proteome</keyword>
<sequence>MIRRLFPHPILSLALVAVWMALVNRWALGSLVFAGIMAVAVPLAVAPYWQGAGGLRRPGRVPAFLGIVLGDIVRANFQVARIVLFMPRTNLRPAWVIVPLDLRRPEAITALAATITLTPGTVSCDLSRDGRSLLVHCLHAPDPDAVLSEIKTRYESRLKEIFE</sequence>
<accession>A0A1V0GQJ1</accession>
<dbReference type="AlphaFoldDB" id="A0A1V0GQJ1"/>
<name>A0A1V0GQJ1_9RHOB</name>
<evidence type="ECO:0000256" key="7">
    <source>
        <dbReference type="SAM" id="Phobius"/>
    </source>
</evidence>
<feature type="transmembrane region" description="Helical" evidence="7">
    <location>
        <begin position="6"/>
        <end position="23"/>
    </location>
</feature>
<evidence type="ECO:0000256" key="4">
    <source>
        <dbReference type="ARBA" id="ARBA00022692"/>
    </source>
</evidence>
<keyword evidence="3" id="KW-1003">Cell membrane</keyword>
<dbReference type="EMBL" id="CP020442">
    <property type="protein sequence ID" value="ARC36112.1"/>
    <property type="molecule type" value="Genomic_DNA"/>
</dbReference>
<dbReference type="NCBIfam" id="NF006518">
    <property type="entry name" value="PRK08965.1-2"/>
    <property type="match status" value="1"/>
</dbReference>
<evidence type="ECO:0000256" key="5">
    <source>
        <dbReference type="ARBA" id="ARBA00022989"/>
    </source>
</evidence>
<dbReference type="PANTHER" id="PTHR34584">
    <property type="entry name" value="NA(+)/H(+) ANTIPORTER SUBUNIT E1"/>
    <property type="match status" value="1"/>
</dbReference>
<organism evidence="8 9">
    <name type="scientific">Paracoccus yeei</name>
    <dbReference type="NCBI Taxonomy" id="147645"/>
    <lineage>
        <taxon>Bacteria</taxon>
        <taxon>Pseudomonadati</taxon>
        <taxon>Pseudomonadota</taxon>
        <taxon>Alphaproteobacteria</taxon>
        <taxon>Rhodobacterales</taxon>
        <taxon>Paracoccaceae</taxon>
        <taxon>Paracoccus</taxon>
    </lineage>
</organism>
<dbReference type="Pfam" id="PF01899">
    <property type="entry name" value="MNHE"/>
    <property type="match status" value="1"/>
</dbReference>
<evidence type="ECO:0000256" key="6">
    <source>
        <dbReference type="ARBA" id="ARBA00023136"/>
    </source>
</evidence>
<dbReference type="PANTHER" id="PTHR34584:SF1">
    <property type="entry name" value="NA(+)_H(+) ANTIPORTER SUBUNIT E1"/>
    <property type="match status" value="1"/>
</dbReference>
<dbReference type="GO" id="GO:0005886">
    <property type="term" value="C:plasma membrane"/>
    <property type="evidence" value="ECO:0007669"/>
    <property type="project" value="UniProtKB-SubCell"/>
</dbReference>
<dbReference type="STRING" id="147645.A6J80_06720"/>
<comment type="subcellular location">
    <subcellularLocation>
        <location evidence="1">Cell membrane</location>
        <topology evidence="1">Multi-pass membrane protein</topology>
    </subcellularLocation>
</comment>
<evidence type="ECO:0000256" key="2">
    <source>
        <dbReference type="ARBA" id="ARBA00006228"/>
    </source>
</evidence>
<keyword evidence="6 7" id="KW-0472">Membrane</keyword>